<dbReference type="Proteomes" id="UP000585614">
    <property type="component" value="Unassembled WGS sequence"/>
</dbReference>
<comment type="caution">
    <text evidence="1">The sequence shown here is derived from an EMBL/GenBank/DDBJ whole genome shotgun (WGS) entry which is preliminary data.</text>
</comment>
<sequence>MNCSGQEAKLLDVLSASESRNIKFPAASLHWRAHSVGAVARAFPEGSPVPPSIPARGSLVHWANTEYANWLSHRGTTGRLGVAGRSRGRGANPTVVLRGRACQVSRDLCTSLARAAAPGAARARLVRTAPAWGGAGAGREGGGLGVLVT</sequence>
<proteinExistence type="predicted"/>
<protein>
    <submittedName>
        <fullName evidence="1">Uncharacterized protein</fullName>
    </submittedName>
</protein>
<reference evidence="1 2" key="1">
    <citation type="journal article" date="2020" name="Nature">
        <title>Six reference-quality genomes reveal evolution of bat adaptations.</title>
        <authorList>
            <person name="Jebb D."/>
            <person name="Huang Z."/>
            <person name="Pippel M."/>
            <person name="Hughes G.M."/>
            <person name="Lavrichenko K."/>
            <person name="Devanna P."/>
            <person name="Winkler S."/>
            <person name="Jermiin L.S."/>
            <person name="Skirmuntt E.C."/>
            <person name="Katzourakis A."/>
            <person name="Burkitt-Gray L."/>
            <person name="Ray D.A."/>
            <person name="Sullivan K.A.M."/>
            <person name="Roscito J.G."/>
            <person name="Kirilenko B.M."/>
            <person name="Davalos L.M."/>
            <person name="Corthals A.P."/>
            <person name="Power M.L."/>
            <person name="Jones G."/>
            <person name="Ransome R.D."/>
            <person name="Dechmann D.K.N."/>
            <person name="Locatelli A.G."/>
            <person name="Puechmaille S.J."/>
            <person name="Fedrigo O."/>
            <person name="Jarvis E.D."/>
            <person name="Hiller M."/>
            <person name="Vernes S.C."/>
            <person name="Myers E.W."/>
            <person name="Teeling E.C."/>
        </authorList>
    </citation>
    <scope>NUCLEOTIDE SEQUENCE [LARGE SCALE GENOMIC DNA]</scope>
    <source>
        <strain evidence="1">MRhiFer1</strain>
        <tissue evidence="1">Lung</tissue>
    </source>
</reference>
<evidence type="ECO:0000313" key="1">
    <source>
        <dbReference type="EMBL" id="KAF6361728.1"/>
    </source>
</evidence>
<dbReference type="AlphaFoldDB" id="A0A7J7YIT1"/>
<accession>A0A7J7YIT1</accession>
<dbReference type="EMBL" id="JACAGC010000006">
    <property type="protein sequence ID" value="KAF6361728.1"/>
    <property type="molecule type" value="Genomic_DNA"/>
</dbReference>
<name>A0A7J7YIT1_RHIFE</name>
<organism evidence="1 2">
    <name type="scientific">Rhinolophus ferrumequinum</name>
    <name type="common">Greater horseshoe bat</name>
    <dbReference type="NCBI Taxonomy" id="59479"/>
    <lineage>
        <taxon>Eukaryota</taxon>
        <taxon>Metazoa</taxon>
        <taxon>Chordata</taxon>
        <taxon>Craniata</taxon>
        <taxon>Vertebrata</taxon>
        <taxon>Euteleostomi</taxon>
        <taxon>Mammalia</taxon>
        <taxon>Eutheria</taxon>
        <taxon>Laurasiatheria</taxon>
        <taxon>Chiroptera</taxon>
        <taxon>Yinpterochiroptera</taxon>
        <taxon>Rhinolophoidea</taxon>
        <taxon>Rhinolophidae</taxon>
        <taxon>Rhinolophinae</taxon>
        <taxon>Rhinolophus</taxon>
    </lineage>
</organism>
<evidence type="ECO:0000313" key="2">
    <source>
        <dbReference type="Proteomes" id="UP000585614"/>
    </source>
</evidence>
<gene>
    <name evidence="1" type="ORF">mRhiFer1_009954</name>
</gene>